<feature type="region of interest" description="Disordered" evidence="1">
    <location>
        <begin position="142"/>
        <end position="176"/>
    </location>
</feature>
<protein>
    <submittedName>
        <fullName evidence="3">Ribonuclease H-like domain-containing protein</fullName>
    </submittedName>
</protein>
<evidence type="ECO:0000313" key="3">
    <source>
        <dbReference type="EMBL" id="GEU70409.1"/>
    </source>
</evidence>
<dbReference type="InterPro" id="IPR013103">
    <property type="entry name" value="RVT_2"/>
</dbReference>
<proteinExistence type="predicted"/>
<accession>A0A6L2MAB8</accession>
<dbReference type="PANTHER" id="PTHR11439">
    <property type="entry name" value="GAG-POL-RELATED RETROTRANSPOSON"/>
    <property type="match status" value="1"/>
</dbReference>
<feature type="compositionally biased region" description="Low complexity" evidence="1">
    <location>
        <begin position="142"/>
        <end position="153"/>
    </location>
</feature>
<organism evidence="3">
    <name type="scientific">Tanacetum cinerariifolium</name>
    <name type="common">Dalmatian daisy</name>
    <name type="synonym">Chrysanthemum cinerariifolium</name>
    <dbReference type="NCBI Taxonomy" id="118510"/>
    <lineage>
        <taxon>Eukaryota</taxon>
        <taxon>Viridiplantae</taxon>
        <taxon>Streptophyta</taxon>
        <taxon>Embryophyta</taxon>
        <taxon>Tracheophyta</taxon>
        <taxon>Spermatophyta</taxon>
        <taxon>Magnoliopsida</taxon>
        <taxon>eudicotyledons</taxon>
        <taxon>Gunneridae</taxon>
        <taxon>Pentapetalae</taxon>
        <taxon>asterids</taxon>
        <taxon>campanulids</taxon>
        <taxon>Asterales</taxon>
        <taxon>Asteraceae</taxon>
        <taxon>Asteroideae</taxon>
        <taxon>Anthemideae</taxon>
        <taxon>Anthemidinae</taxon>
        <taxon>Tanacetum</taxon>
    </lineage>
</organism>
<comment type="caution">
    <text evidence="3">The sequence shown here is derived from an EMBL/GenBank/DDBJ whole genome shotgun (WGS) entry which is preliminary data.</text>
</comment>
<evidence type="ECO:0000256" key="1">
    <source>
        <dbReference type="SAM" id="MobiDB-lite"/>
    </source>
</evidence>
<feature type="domain" description="Reverse transcriptase Ty1/copia-type" evidence="2">
    <location>
        <begin position="232"/>
        <end position="290"/>
    </location>
</feature>
<dbReference type="Pfam" id="PF07727">
    <property type="entry name" value="RVT_2"/>
    <property type="match status" value="1"/>
</dbReference>
<name>A0A6L2MAB8_TANCI</name>
<reference evidence="3" key="1">
    <citation type="journal article" date="2019" name="Sci. Rep.">
        <title>Draft genome of Tanacetum cinerariifolium, the natural source of mosquito coil.</title>
        <authorList>
            <person name="Yamashiro T."/>
            <person name="Shiraishi A."/>
            <person name="Satake H."/>
            <person name="Nakayama K."/>
        </authorList>
    </citation>
    <scope>NUCLEOTIDE SEQUENCE</scope>
</reference>
<dbReference type="EMBL" id="BKCJ010006106">
    <property type="protein sequence ID" value="GEU70409.1"/>
    <property type="molecule type" value="Genomic_DNA"/>
</dbReference>
<dbReference type="PANTHER" id="PTHR11439:SF508">
    <property type="entry name" value="RNA-DIRECTED DNA POLYMERASE"/>
    <property type="match status" value="1"/>
</dbReference>
<evidence type="ECO:0000259" key="2">
    <source>
        <dbReference type="Pfam" id="PF07727"/>
    </source>
</evidence>
<gene>
    <name evidence="3" type="ORF">Tci_042387</name>
</gene>
<dbReference type="AlphaFoldDB" id="A0A6L2MAB8"/>
<sequence length="468" mass="53240">MLNDTNKRMTPHFVGHPLARENVVPLVHIYPTKSQKDKKNKRRENGTTTGVVSRSVSRAVLNGAGCYVWGEREWHNHWSVDPPKGTLVPRVQLATVDERIASSYRNPSSTILLLVTKLVKITTPRRTRTWLMMCLAPIAPCTSNTNDSQTDTTENVSDTDESARHEEFNNVGSPSYSATLHDSFEINNDNNNGKVKYGFEKVTAINTKMKALYKNNTWTLTGLPAGRKPVGIKIATVRCLVSLAVNKGWTLYQLDVNNAFMYGDLDEDVYMSLPEGLFNKNDKRRKYCLELLAEYSFLAIKPAATLIETNLMVSYIIKRKKKKKPIEKNNHPLTDLTSYQSQFMHKPEQSHVKLAIRVLVYSKRDPSKGVGFNKGYDLSLKSYSKKQKTLATCYAEAEYKAMTSVTCEVIWVLKILKDLEINNPLPVKVFCDNRVAIQIADNPVFHERTKNLKIDMHLLQIENCSWYD</sequence>
<dbReference type="CDD" id="cd09272">
    <property type="entry name" value="RNase_HI_RT_Ty1"/>
    <property type="match status" value="1"/>
</dbReference>